<keyword evidence="5" id="KW-0808">Transferase</keyword>
<organism evidence="5">
    <name type="scientific">Candidatus Methanomethylicus mesodigestus</name>
    <dbReference type="NCBI Taxonomy" id="1867258"/>
    <lineage>
        <taxon>Archaea</taxon>
        <taxon>Thermoproteota</taxon>
        <taxon>Methanosuratincolia</taxon>
        <taxon>Candidatus Methanomethylicales</taxon>
        <taxon>Candidatus Methanomethylicaceae</taxon>
        <taxon>Candidatus Methanomethylicus</taxon>
    </lineage>
</organism>
<dbReference type="GO" id="GO:0032259">
    <property type="term" value="P:methylation"/>
    <property type="evidence" value="ECO:0007669"/>
    <property type="project" value="UniProtKB-KW"/>
</dbReference>
<dbReference type="Pfam" id="PF05369">
    <property type="entry name" value="MtmB"/>
    <property type="match status" value="1"/>
</dbReference>
<comment type="caution">
    <text evidence="5">The sequence shown here is derived from an EMBL/GenBank/DDBJ whole genome shotgun (WGS) entry which is preliminary data.</text>
</comment>
<dbReference type="SUPFAM" id="SSF75098">
    <property type="entry name" value="Monomethylamine methyltransferase MtmB"/>
    <property type="match status" value="1"/>
</dbReference>
<dbReference type="InterPro" id="IPR036655">
    <property type="entry name" value="MtmB_sf"/>
</dbReference>
<dbReference type="Gene3D" id="3.20.20.460">
    <property type="entry name" value="Monomethylamine methyltransferase MtmB"/>
    <property type="match status" value="1"/>
</dbReference>
<gene>
    <name evidence="5" type="ORF">ENS19_01100</name>
</gene>
<comment type="similarity">
    <text evidence="2">Belongs to the monomethylamine methyltransferase family.</text>
</comment>
<evidence type="ECO:0000256" key="2">
    <source>
        <dbReference type="ARBA" id="ARBA00009675"/>
    </source>
</evidence>
<dbReference type="AlphaFoldDB" id="A0A7C3J4S5"/>
<sequence length="463" mass="51454">MTVEIIEVLDRAENGPIMPVKEWDAKFLPRLIAQKLKEYDIAKSYDPNNPVNTDDSLADAFWKAGFELFVESGAYCLNTSRRILFSEREVRQILQDAPTLWVTGGPNEDRVEFRKRVPEDNIRPVSVVGAMGIHVDEEIYVKVLQSIAQWHDVDCLLASTLPTVRGRKIKARTPLETYVGKYEGMLYRQAVASVGRPWLPVWCAESAASEYGNLGGYGAPGAYRQQDLAIILAPTELKTGYDMLHKVAHDVYAMEGVAVGNHFSMIGGYCGGPEGAALAAVAAAIMQRAVHFLTITGGLILNMWTMGNCDRQSVWADSVTHQAQSRNSHMLILGLLSTLYGCVTPELLYEIAVLGGTHVVSGCSMVSGTRPTGCRYPNHTSGLENKFAGEITHCMPGVKRDAMNEIAKKLLPKYENNLMHPNKGKSWYENTDPKTLMPTKEWWDIYLQVKKELTDLGVPFERL</sequence>
<evidence type="ECO:0000256" key="4">
    <source>
        <dbReference type="ARBA" id="ARBA00047505"/>
    </source>
</evidence>
<protein>
    <recommendedName>
        <fullName evidence="3">[methylamine--corrinoid protein] Co-methyltransferase</fullName>
        <ecNumber evidence="3">2.1.1.248</ecNumber>
    </recommendedName>
</protein>
<keyword evidence="5" id="KW-0489">Methyltransferase</keyword>
<dbReference type="UniPathway" id="UPA00643"/>
<comment type="pathway">
    <text evidence="1">One-carbon metabolism; methanogenesis from methylamine.</text>
</comment>
<dbReference type="EC" id="2.1.1.248" evidence="3"/>
<evidence type="ECO:0000256" key="3">
    <source>
        <dbReference type="ARBA" id="ARBA00012853"/>
    </source>
</evidence>
<dbReference type="GO" id="GO:0043852">
    <property type="term" value="F:monomethylamine methyltransferase activity"/>
    <property type="evidence" value="ECO:0007669"/>
    <property type="project" value="UniProtKB-EC"/>
</dbReference>
<evidence type="ECO:0000313" key="5">
    <source>
        <dbReference type="EMBL" id="HFK19858.1"/>
    </source>
</evidence>
<proteinExistence type="inferred from homology"/>
<dbReference type="EMBL" id="DSTX01000001">
    <property type="protein sequence ID" value="HFK19858.1"/>
    <property type="molecule type" value="Genomic_DNA"/>
</dbReference>
<accession>A0A7C3J4S5</accession>
<comment type="catalytic activity">
    <reaction evidence="4">
        <text>Co(I)-[methylamine-specific corrinoid protein] + methylamine + H(+) = methyl-Co(III)-[methylamine-specific corrinoid protein] + NH4(+)</text>
        <dbReference type="Rhea" id="RHEA:26059"/>
        <dbReference type="Rhea" id="RHEA-COMP:11120"/>
        <dbReference type="Rhea" id="RHEA-COMP:11121"/>
        <dbReference type="ChEBI" id="CHEBI:15378"/>
        <dbReference type="ChEBI" id="CHEBI:28938"/>
        <dbReference type="ChEBI" id="CHEBI:59338"/>
        <dbReference type="ChEBI" id="CHEBI:85033"/>
        <dbReference type="ChEBI" id="CHEBI:85035"/>
        <dbReference type="EC" id="2.1.1.248"/>
    </reaction>
</comment>
<reference evidence="5" key="1">
    <citation type="journal article" date="2020" name="mSystems">
        <title>Genome- and Community-Level Interaction Insights into Carbon Utilization and Element Cycling Functions of Hydrothermarchaeota in Hydrothermal Sediment.</title>
        <authorList>
            <person name="Zhou Z."/>
            <person name="Liu Y."/>
            <person name="Xu W."/>
            <person name="Pan J."/>
            <person name="Luo Z.H."/>
            <person name="Li M."/>
        </authorList>
    </citation>
    <scope>NUCLEOTIDE SEQUENCE [LARGE SCALE GENOMIC DNA]</scope>
    <source>
        <strain evidence="5">SpSt-468</strain>
    </source>
</reference>
<dbReference type="InterPro" id="IPR008031">
    <property type="entry name" value="MtmB_MeTrfase"/>
</dbReference>
<evidence type="ECO:0000256" key="1">
    <source>
        <dbReference type="ARBA" id="ARBA00005111"/>
    </source>
</evidence>
<name>A0A7C3J4S5_9CREN</name>